<evidence type="ECO:0000313" key="2">
    <source>
        <dbReference type="EMBL" id="MBN8662787.1"/>
    </source>
</evidence>
<evidence type="ECO:0000256" key="1">
    <source>
        <dbReference type="SAM" id="SignalP"/>
    </source>
</evidence>
<dbReference type="Proteomes" id="UP000664277">
    <property type="component" value="Unassembled WGS sequence"/>
</dbReference>
<proteinExistence type="predicted"/>
<organism evidence="2 3">
    <name type="scientific">Candidatus Obscuribacter phosphatis</name>
    <dbReference type="NCBI Taxonomy" id="1906157"/>
    <lineage>
        <taxon>Bacteria</taxon>
        <taxon>Bacillati</taxon>
        <taxon>Candidatus Melainabacteria</taxon>
        <taxon>Candidatus Obscuribacterales</taxon>
        <taxon>Candidatus Obscuribacteraceae</taxon>
        <taxon>Candidatus Obscuribacter</taxon>
    </lineage>
</organism>
<accession>A0A8J7PK26</accession>
<dbReference type="EMBL" id="JAFLCK010000054">
    <property type="protein sequence ID" value="MBN8662787.1"/>
    <property type="molecule type" value="Genomic_DNA"/>
</dbReference>
<protein>
    <recommendedName>
        <fullName evidence="4">Lipoprotein</fullName>
    </recommendedName>
</protein>
<sequence length="320" mass="36593">MMSRNIRNWCKLLVISLCSLSLSGCSLFLKQVLNPDVKETPVEVSKDLQARVLREERAGWVRFKDNQNDAFEARLLSAFSLNGKDYVVATTTEGVVPNQILVLAVKEPYKNGTSFEIIYNKKEFKEVTEFLSKHKSLIKGNLKHDDKATRLKEASELKIKSIKLDGSYYEVQAVGERYGTPFELKVYILKGMEPALLPNGTQNPKRLLYRKAVKIVSLGSISNPFIDQLTSDFQIIDGTDKMNESTTFECWPWTKKSFDIMKDEVDLRLFMMDKGRSTEYTDWHLIVNVPAKSLKLKADRELFRRGLVRSLSVPPPAEEK</sequence>
<evidence type="ECO:0000313" key="3">
    <source>
        <dbReference type="Proteomes" id="UP000664277"/>
    </source>
</evidence>
<dbReference type="PROSITE" id="PS51257">
    <property type="entry name" value="PROKAR_LIPOPROTEIN"/>
    <property type="match status" value="1"/>
</dbReference>
<reference evidence="2" key="1">
    <citation type="submission" date="2021-02" db="EMBL/GenBank/DDBJ databases">
        <title>Genome-Resolved Metagenomics of a Microbial Community Performing Photosynthetic Biological Nutrient Removal.</title>
        <authorList>
            <person name="Mcdaniel E.A."/>
        </authorList>
    </citation>
    <scope>NUCLEOTIDE SEQUENCE</scope>
    <source>
        <strain evidence="2">UWPOB_OBS1</strain>
    </source>
</reference>
<comment type="caution">
    <text evidence="2">The sequence shown here is derived from an EMBL/GenBank/DDBJ whole genome shotgun (WGS) entry which is preliminary data.</text>
</comment>
<evidence type="ECO:0008006" key="4">
    <source>
        <dbReference type="Google" id="ProtNLM"/>
    </source>
</evidence>
<feature type="chain" id="PRO_5035224064" description="Lipoprotein" evidence="1">
    <location>
        <begin position="24"/>
        <end position="320"/>
    </location>
</feature>
<dbReference type="AlphaFoldDB" id="A0A8J7PK26"/>
<name>A0A8J7PK26_9BACT</name>
<feature type="signal peptide" evidence="1">
    <location>
        <begin position="1"/>
        <end position="23"/>
    </location>
</feature>
<keyword evidence="1" id="KW-0732">Signal</keyword>
<gene>
    <name evidence="2" type="ORF">J0M35_20635</name>
</gene>